<dbReference type="PROSITE" id="PS00028">
    <property type="entry name" value="ZINC_FINGER_C2H2_1"/>
    <property type="match status" value="1"/>
</dbReference>
<reference evidence="2 3" key="1">
    <citation type="submission" date="2015-06" db="EMBL/GenBank/DDBJ databases">
        <title>Survival trade-offs in plant roots during colonization by closely related pathogenic and mutualistic fungi.</title>
        <authorList>
            <person name="Hacquard S."/>
            <person name="Kracher B."/>
            <person name="Hiruma K."/>
            <person name="Weinman A."/>
            <person name="Muench P."/>
            <person name="Garrido Oter R."/>
            <person name="Ver Loren van Themaat E."/>
            <person name="Dallerey J.-F."/>
            <person name="Damm U."/>
            <person name="Henrissat B."/>
            <person name="Lespinet O."/>
            <person name="Thon M."/>
            <person name="Kemen E."/>
            <person name="McHardy A.C."/>
            <person name="Schulze-Lefert P."/>
            <person name="O'Connell R.J."/>
        </authorList>
    </citation>
    <scope>NUCLEOTIDE SEQUENCE [LARGE SCALE GENOMIC DNA]</scope>
    <source>
        <strain evidence="2 3">0861</strain>
    </source>
</reference>
<protein>
    <recommendedName>
        <fullName evidence="1">C2H2-type domain-containing protein</fullName>
    </recommendedName>
</protein>
<evidence type="ECO:0000313" key="2">
    <source>
        <dbReference type="EMBL" id="KZL65382.1"/>
    </source>
</evidence>
<gene>
    <name evidence="2" type="ORF">CT0861_00671</name>
</gene>
<dbReference type="EMBL" id="LFIV01000224">
    <property type="protein sequence ID" value="KZL65382.1"/>
    <property type="molecule type" value="Genomic_DNA"/>
</dbReference>
<keyword evidence="3" id="KW-1185">Reference proteome</keyword>
<accession>A0A166N758</accession>
<sequence length="277" mass="31635">MSHEINQLWQCNFCSAFFLSDDLLQLHFDEYRSRAAEAENCRAHANANADESSEYRLDDNEELDTIKKNSKCPYNGCDRNDPFQKGQQLRVHYRRHVACEEVCVYCYKVFRVASEYIRHTRYHGDTVEEKAAYTKRRCARLIEQANQELMAHLREEGHGRAKKRTWTEAALHSDVASLKPKRGEICVFEDAPGPVLSGAMPALESAHNVAGQVDFPQNPVNLQPQTDMFLPTQEDDDLYTPSLFLRMNFCRYPPSADLGLGLETVTGIETAGLQHTM</sequence>
<evidence type="ECO:0000313" key="3">
    <source>
        <dbReference type="Proteomes" id="UP000076552"/>
    </source>
</evidence>
<dbReference type="SMART" id="SM00355">
    <property type="entry name" value="ZnF_C2H2"/>
    <property type="match status" value="3"/>
</dbReference>
<evidence type="ECO:0000259" key="1">
    <source>
        <dbReference type="PROSITE" id="PS00028"/>
    </source>
</evidence>
<feature type="domain" description="C2H2-type" evidence="1">
    <location>
        <begin position="103"/>
        <end position="123"/>
    </location>
</feature>
<dbReference type="STRING" id="708197.A0A166N758"/>
<dbReference type="AlphaFoldDB" id="A0A166N758"/>
<name>A0A166N758_9PEZI</name>
<comment type="caution">
    <text evidence="2">The sequence shown here is derived from an EMBL/GenBank/DDBJ whole genome shotgun (WGS) entry which is preliminary data.</text>
</comment>
<dbReference type="Proteomes" id="UP000076552">
    <property type="component" value="Unassembled WGS sequence"/>
</dbReference>
<organism evidence="2 3">
    <name type="scientific">Colletotrichum tofieldiae</name>
    <dbReference type="NCBI Taxonomy" id="708197"/>
    <lineage>
        <taxon>Eukaryota</taxon>
        <taxon>Fungi</taxon>
        <taxon>Dikarya</taxon>
        <taxon>Ascomycota</taxon>
        <taxon>Pezizomycotina</taxon>
        <taxon>Sordariomycetes</taxon>
        <taxon>Hypocreomycetidae</taxon>
        <taxon>Glomerellales</taxon>
        <taxon>Glomerellaceae</taxon>
        <taxon>Colletotrichum</taxon>
        <taxon>Colletotrichum spaethianum species complex</taxon>
    </lineage>
</organism>
<dbReference type="InterPro" id="IPR013087">
    <property type="entry name" value="Znf_C2H2_type"/>
</dbReference>
<proteinExistence type="predicted"/>